<reference evidence="1 2" key="1">
    <citation type="submission" date="2014-03" db="EMBL/GenBank/DDBJ databases">
        <title>The Genome Sequence of Plasmodium fragile nilgiri.</title>
        <authorList>
            <consortium name="The Broad Institute Genomics Platform"/>
            <consortium name="The Broad Institute Genome Sequencing Center for Infectious Disease"/>
            <person name="Neafsey D."/>
            <person name="Duraisingh M."/>
            <person name="Young S.K."/>
            <person name="Zeng Q."/>
            <person name="Gargeya S."/>
            <person name="Abouelleil A."/>
            <person name="Alvarado L."/>
            <person name="Chapman S.B."/>
            <person name="Gainer-Dewar J."/>
            <person name="Goldberg J."/>
            <person name="Griggs A."/>
            <person name="Gujja S."/>
            <person name="Hansen M."/>
            <person name="Howarth C."/>
            <person name="Imamovic A."/>
            <person name="Larimer J."/>
            <person name="Pearson M."/>
            <person name="Poon T.W."/>
            <person name="Priest M."/>
            <person name="Roberts A."/>
            <person name="Saif S."/>
            <person name="Shea T."/>
            <person name="Sykes S."/>
            <person name="Wortman J."/>
            <person name="Nusbaum C."/>
            <person name="Birren B."/>
        </authorList>
    </citation>
    <scope>NUCLEOTIDE SEQUENCE [LARGE SCALE GENOMIC DNA]</scope>
    <source>
        <strain evidence="2">nilgiri</strain>
    </source>
</reference>
<accession>A0A0D9QS78</accession>
<evidence type="ECO:0000313" key="2">
    <source>
        <dbReference type="Proteomes" id="UP000054561"/>
    </source>
</evidence>
<organism evidence="1 2">
    <name type="scientific">Plasmodium fragile</name>
    <dbReference type="NCBI Taxonomy" id="5857"/>
    <lineage>
        <taxon>Eukaryota</taxon>
        <taxon>Sar</taxon>
        <taxon>Alveolata</taxon>
        <taxon>Apicomplexa</taxon>
        <taxon>Aconoidasida</taxon>
        <taxon>Haemosporida</taxon>
        <taxon>Plasmodiidae</taxon>
        <taxon>Plasmodium</taxon>
        <taxon>Plasmodium (Plasmodium)</taxon>
    </lineage>
</organism>
<gene>
    <name evidence="1" type="ORF">AK88_00385</name>
</gene>
<dbReference type="VEuPathDB" id="PlasmoDB:AK88_00385"/>
<proteinExistence type="predicted"/>
<dbReference type="Proteomes" id="UP000054561">
    <property type="component" value="Unassembled WGS sequence"/>
</dbReference>
<sequence length="1375" mass="159622">MSGWLLNLLANTKILVDRVRVTFLFFSHLLLLNIPLKNVRVKNISFEFDFIKKIISFFTKKKKKKKTHKANKATSWGKKEIHVESLSCTLDWKANKATSWGKKEIHVESLSCTLEHKANKATSWGKKEIHVESLSCTLDWREYEEYNLHHNTYARLLHESLQQKIVHFIWNKLLRLFFEAIFKHYFLRVGKLCVHIRYRHAHTHEELCGGGDKCNTKRSTTYHLTLCDVCLFLDHYGGGTSIHVGVGDNPNGQVTPDKRKDHLSPHPPSHLRCRKIYLRKENEQANTFLVKNVFFFVKDRRLFVSLFYLNAQVCELKEVFYAWGKRQPRDHFVKDLIQVLQRNSLQHSSMWNFLHKKQASISPPLASSIASNVGVTFGAEFFSNFFFLLDTLIVKLHVGSDIEVRTTGRKLTFETPLGGADPYRCTHPWEMFSLSVESLLTWTEKNVICINGTQDDKLLCDVPLEDDLHKCRDTYNANDVEVVHCITSPLYTTTHAQNVLLREGCNRYRLSLYNSCVIIHLEELLTIQSRLISLFGAGLGLRGGHARDKFKGVIASPTEAVLMSLFHFTVYVNKKLNKSVLLKSTPNEKPREEELPYGMSTQQGTEGVLKLEVQKVTNHAVRDHPCESNQGGMFNTEQHEHVHVGSMCKGSPHFYLNKVILKWVYYKQGVLYEYAISDHMDITCKRERKQEGGRLSSVTMVYAAVSTWYLLPEHVIFVQDLYLLCCQHGRRKKRFPVRGTLMRRTLMTTTLMRRTLLRRNKKRRDDTTSTHTHSNSYIILTFKNCLVHLFCISRNFYIYRRVCKYIGHADMNLLKGVTKEGPPLSSISVTCNFLYLLNFASKEESSSKQSRTCGSHFYLSNVGVHVRELPNRLNQVCVFKRGTVPSQRVPSRRASSQRGKSEPLRQPNSRYDIVVCFRNKKVHVDMRNVARVTFCTFVMYELYAALLRMVNGVDWGGGVSRQPWGGDKSNRLLQVGMKGSRGRRRVYHFLPRRRSTTQMSESCFAEGSPTLCNYQDEEDKLTQGEAPKQPIPLPSKKRIKQIIQSRCNKRKLVKYQLQVDIKSQVAFLSADQVRSMHELQNITNDELRRSEYTLCLEGRLSFLYFDPLHREHIKRYNFLQLHLEAHKVKVRKRTHSKKNFQLFHFEQRRFSHQGSLPSPDVFSPSFYKLFLAPQRSRTLGGDAGRYFTVEATVRNVDEVMDSPTRGGRKYNSETLIRGRGLRMIYKTNDFFFFLNKYLLTDACYLFSVRRAMEEVMVNPVEGRSEECMHSESAYLHFCKAEVADPFILRNSIARKRQEGSHVDKTKQTHYLGYKVKRSELKTLPVSLNKYQLVLNKVILFLPSMTNNRNFLLAKNDVVVRNHIEVKKKKKKKKKN</sequence>
<protein>
    <submittedName>
        <fullName evidence="1">Uncharacterized protein</fullName>
    </submittedName>
</protein>
<name>A0A0D9QS78_PLAFR</name>
<evidence type="ECO:0000313" key="1">
    <source>
        <dbReference type="EMBL" id="KJP89929.1"/>
    </source>
</evidence>
<dbReference type="GeneID" id="24265699"/>
<dbReference type="EMBL" id="KQ001647">
    <property type="protein sequence ID" value="KJP89929.1"/>
    <property type="molecule type" value="Genomic_DNA"/>
</dbReference>
<keyword evidence="2" id="KW-1185">Reference proteome</keyword>
<dbReference type="RefSeq" id="XP_012333459.1">
    <property type="nucleotide sequence ID" value="XM_012478036.1"/>
</dbReference>